<accession>A0ABP4FBX1</accession>
<dbReference type="RefSeq" id="WP_344272488.1">
    <property type="nucleotide sequence ID" value="NZ_BAAAKV010000011.1"/>
</dbReference>
<organism evidence="2 3">
    <name type="scientific">Streptomyces hebeiensis</name>
    <dbReference type="NCBI Taxonomy" id="229486"/>
    <lineage>
        <taxon>Bacteria</taxon>
        <taxon>Bacillati</taxon>
        <taxon>Actinomycetota</taxon>
        <taxon>Actinomycetes</taxon>
        <taxon>Kitasatosporales</taxon>
        <taxon>Streptomycetaceae</taxon>
        <taxon>Streptomyces</taxon>
    </lineage>
</organism>
<dbReference type="EMBL" id="BAAAKV010000011">
    <property type="protein sequence ID" value="GAA1161261.1"/>
    <property type="molecule type" value="Genomic_DNA"/>
</dbReference>
<gene>
    <name evidence="2" type="ORF">GCM10009654_17190</name>
</gene>
<sequence length="310" mass="32366">MTSPSGTPDHEPENTAEADTADEPVGAAPGGPPPAVPGGPVQGGPSAVLKGQPGFREPPEDYVKAAKAAPNHWLSVIDRHWNGDEGEPTPSWASLGRWRSDENGEIVEWEVNTEYRPSPDAHGWAPPVGPVDAAVQLVATGYASEDLFALMLADAEVAVCLDENGGLAVTDAEDGTEAVPVFSPSPELEDDKLPPHEVMFVPDLLDRLPEGKEVLFLSSSAPVGQLVTASSLREAKSDLERYEAEEAAADVWSTPPAPAGGSPEGIADLPDLGSVEGWPDFPTDAQWPTDENAEDGPGSGDGPAGKPERP</sequence>
<evidence type="ECO:0008006" key="4">
    <source>
        <dbReference type="Google" id="ProtNLM"/>
    </source>
</evidence>
<feature type="region of interest" description="Disordered" evidence="1">
    <location>
        <begin position="1"/>
        <end position="59"/>
    </location>
</feature>
<reference evidence="3" key="1">
    <citation type="journal article" date="2019" name="Int. J. Syst. Evol. Microbiol.">
        <title>The Global Catalogue of Microorganisms (GCM) 10K type strain sequencing project: providing services to taxonomists for standard genome sequencing and annotation.</title>
        <authorList>
            <consortium name="The Broad Institute Genomics Platform"/>
            <consortium name="The Broad Institute Genome Sequencing Center for Infectious Disease"/>
            <person name="Wu L."/>
            <person name="Ma J."/>
        </authorList>
    </citation>
    <scope>NUCLEOTIDE SEQUENCE [LARGE SCALE GENOMIC DNA]</scope>
    <source>
        <strain evidence="3">JCM 12696</strain>
    </source>
</reference>
<comment type="caution">
    <text evidence="2">The sequence shown here is derived from an EMBL/GenBank/DDBJ whole genome shotgun (WGS) entry which is preliminary data.</text>
</comment>
<keyword evidence="3" id="KW-1185">Reference proteome</keyword>
<protein>
    <recommendedName>
        <fullName evidence="4">Type VII secretion system-associated protein</fullName>
    </recommendedName>
</protein>
<evidence type="ECO:0000256" key="1">
    <source>
        <dbReference type="SAM" id="MobiDB-lite"/>
    </source>
</evidence>
<dbReference type="NCBIfam" id="NF033532">
    <property type="entry name" value="lone7para_assoc"/>
    <property type="match status" value="1"/>
</dbReference>
<name>A0ABP4FBX1_9ACTN</name>
<dbReference type="Proteomes" id="UP001501371">
    <property type="component" value="Unassembled WGS sequence"/>
</dbReference>
<proteinExistence type="predicted"/>
<evidence type="ECO:0000313" key="3">
    <source>
        <dbReference type="Proteomes" id="UP001501371"/>
    </source>
</evidence>
<dbReference type="InterPro" id="IPR047659">
    <property type="entry name" value="T7SS_assoc"/>
</dbReference>
<feature type="region of interest" description="Disordered" evidence="1">
    <location>
        <begin position="246"/>
        <end position="310"/>
    </location>
</feature>
<evidence type="ECO:0000313" key="2">
    <source>
        <dbReference type="EMBL" id="GAA1161261.1"/>
    </source>
</evidence>